<proteinExistence type="predicted"/>
<evidence type="ECO:0000313" key="2">
    <source>
        <dbReference type="EMBL" id="PKC57321.1"/>
    </source>
</evidence>
<sequence length="115" mass="13712">MDYYLAIFGNLYQFYEYTCFLAEENDTNVLHRLHIVLADKILTNDEKTEAVRKITKGYESLSPAMIVEWIPYNYLKNINYLTKGGFSKIYTADWINGIYSEWDSKEQQLKRFRTL</sequence>
<dbReference type="Proteomes" id="UP000232688">
    <property type="component" value="Unassembled WGS sequence"/>
</dbReference>
<name>A0A2N0P6N1_9GLOM</name>
<evidence type="ECO:0000313" key="1">
    <source>
        <dbReference type="EMBL" id="PKC02511.1"/>
    </source>
</evidence>
<reference evidence="1 4" key="1">
    <citation type="submission" date="2016-04" db="EMBL/GenBank/DDBJ databases">
        <title>Genome analyses suggest a sexual origin of heterokaryosis in a supposedly ancient asexual fungus.</title>
        <authorList>
            <person name="Ropars J."/>
            <person name="Sedzielewska K."/>
            <person name="Noel J."/>
            <person name="Charron P."/>
            <person name="Farinelli L."/>
            <person name="Marton T."/>
            <person name="Kruger M."/>
            <person name="Pelin A."/>
            <person name="Brachmann A."/>
            <person name="Corradi N."/>
        </authorList>
    </citation>
    <scope>NUCLEOTIDE SEQUENCE [LARGE SCALE GENOMIC DNA]</scope>
    <source>
        <strain evidence="1 4">A5</strain>
    </source>
</reference>
<organism evidence="1 4">
    <name type="scientific">Rhizophagus irregularis</name>
    <dbReference type="NCBI Taxonomy" id="588596"/>
    <lineage>
        <taxon>Eukaryota</taxon>
        <taxon>Fungi</taxon>
        <taxon>Fungi incertae sedis</taxon>
        <taxon>Mucoromycota</taxon>
        <taxon>Glomeromycotina</taxon>
        <taxon>Glomeromycetes</taxon>
        <taxon>Glomerales</taxon>
        <taxon>Glomeraceae</taxon>
        <taxon>Rhizophagus</taxon>
    </lineage>
</organism>
<reference evidence="2 3" key="4">
    <citation type="submission" date="2017-10" db="EMBL/GenBank/DDBJ databases">
        <title>Genome analyses suggest a sexual origin of heterokaryosis in a supposedly ancient asexual fungus.</title>
        <authorList>
            <person name="Corradi N."/>
            <person name="Sedzielewska K."/>
            <person name="Noel J."/>
            <person name="Charron P."/>
            <person name="Farinelli L."/>
            <person name="Marton T."/>
            <person name="Kruger M."/>
            <person name="Pelin A."/>
            <person name="Brachmann A."/>
            <person name="Corradi N."/>
        </authorList>
    </citation>
    <scope>NUCLEOTIDE SEQUENCE [LARGE SCALE GENOMIC DNA]</scope>
    <source>
        <strain evidence="2 3">A1</strain>
    </source>
</reference>
<dbReference type="VEuPathDB" id="FungiDB:RhiirA1_472667"/>
<comment type="caution">
    <text evidence="1">The sequence shown here is derived from an EMBL/GenBank/DDBJ whole genome shotgun (WGS) entry which is preliminary data.</text>
</comment>
<dbReference type="EMBL" id="LLXJ01001371">
    <property type="protein sequence ID" value="PKC02511.1"/>
    <property type="molecule type" value="Genomic_DNA"/>
</dbReference>
<gene>
    <name evidence="2" type="ORF">RhiirA1_472667</name>
    <name evidence="1" type="ORF">RhiirA5_425127</name>
</gene>
<evidence type="ECO:0008006" key="5">
    <source>
        <dbReference type="Google" id="ProtNLM"/>
    </source>
</evidence>
<reference evidence="2 3" key="3">
    <citation type="submission" date="2017-10" db="EMBL/GenBank/DDBJ databases">
        <title>Extensive intraspecific genome diversity in a model arbuscular mycorrhizal fungus.</title>
        <authorList>
            <person name="Chen E.C.H."/>
            <person name="Morin E."/>
            <person name="Baudet D."/>
            <person name="Noel J."/>
            <person name="Ndikumana S."/>
            <person name="Charron P."/>
            <person name="St-Onge C."/>
            <person name="Giorgi J."/>
            <person name="Grigoriev I.V."/>
            <person name="Roux C."/>
            <person name="Martin F.M."/>
            <person name="Corradi N."/>
        </authorList>
    </citation>
    <scope>NUCLEOTIDE SEQUENCE [LARGE SCALE GENOMIC DNA]</scope>
    <source>
        <strain evidence="2 3">A1</strain>
    </source>
</reference>
<dbReference type="Proteomes" id="UP000232722">
    <property type="component" value="Unassembled WGS sequence"/>
</dbReference>
<evidence type="ECO:0000313" key="3">
    <source>
        <dbReference type="Proteomes" id="UP000232688"/>
    </source>
</evidence>
<evidence type="ECO:0000313" key="4">
    <source>
        <dbReference type="Proteomes" id="UP000232722"/>
    </source>
</evidence>
<dbReference type="AlphaFoldDB" id="A0A2N0P6N1"/>
<protein>
    <recommendedName>
        <fullName evidence="5">Protein kinase domain-containing protein</fullName>
    </recommendedName>
</protein>
<accession>A0A2N0P6N1</accession>
<dbReference type="EMBL" id="LLXH01001861">
    <property type="protein sequence ID" value="PKC57321.1"/>
    <property type="molecule type" value="Genomic_DNA"/>
</dbReference>
<reference evidence="1 4" key="2">
    <citation type="submission" date="2017-09" db="EMBL/GenBank/DDBJ databases">
        <title>Extensive intraspecific genome diversity in a model arbuscular mycorrhizal fungus.</title>
        <authorList>
            <person name="Chen E.C."/>
            <person name="Morin E."/>
            <person name="Beaudet D."/>
            <person name="Noel J."/>
            <person name="Ndikumana S."/>
            <person name="Charron P."/>
            <person name="St-Onge C."/>
            <person name="Giorgi J."/>
            <person name="Grigoriev I.V."/>
            <person name="Roux C."/>
            <person name="Martin F.M."/>
            <person name="Corradi N."/>
        </authorList>
    </citation>
    <scope>NUCLEOTIDE SEQUENCE [LARGE SCALE GENOMIC DNA]</scope>
    <source>
        <strain evidence="1 4">A5</strain>
    </source>
</reference>